<gene>
    <name evidence="1" type="ORF">GCM10007096_26520</name>
</gene>
<comment type="caution">
    <text evidence="1">The sequence shown here is derived from an EMBL/GenBank/DDBJ whole genome shotgun (WGS) entry which is preliminary data.</text>
</comment>
<dbReference type="PANTHER" id="PTHR43881">
    <property type="entry name" value="GAMMA-GLUTAMYLTRANSPEPTIDASE (AFU_ORTHOLOGUE AFUA_4G13580)"/>
    <property type="match status" value="1"/>
</dbReference>
<dbReference type="InterPro" id="IPR029055">
    <property type="entry name" value="Ntn_hydrolases_N"/>
</dbReference>
<dbReference type="Proteomes" id="UP000656813">
    <property type="component" value="Unassembled WGS sequence"/>
</dbReference>
<dbReference type="InterPro" id="IPR043137">
    <property type="entry name" value="GGT_ssub_C"/>
</dbReference>
<dbReference type="Gene3D" id="1.10.246.130">
    <property type="match status" value="1"/>
</dbReference>
<evidence type="ECO:0000313" key="2">
    <source>
        <dbReference type="Proteomes" id="UP000656813"/>
    </source>
</evidence>
<dbReference type="Pfam" id="PF01019">
    <property type="entry name" value="G_glu_transpept"/>
    <property type="match status" value="1"/>
</dbReference>
<dbReference type="AlphaFoldDB" id="A0A8J2ZWS3"/>
<dbReference type="RefSeq" id="WP_188497856.1">
    <property type="nucleotide sequence ID" value="NZ_BMFV01000020.1"/>
</dbReference>
<dbReference type="SUPFAM" id="SSF56235">
    <property type="entry name" value="N-terminal nucleophile aminohydrolases (Ntn hydrolases)"/>
    <property type="match status" value="1"/>
</dbReference>
<dbReference type="PRINTS" id="PR01210">
    <property type="entry name" value="GGTRANSPTASE"/>
</dbReference>
<keyword evidence="2" id="KW-1185">Reference proteome</keyword>
<sequence>MLGFDPNCHPYAMKRGPVYAKNGMVATSQPLAAQAGLEILQKGGNAIDAAIATAACLTVVEPTSNGIGSDAFALIWTKGALHGLNASGPAPQELSIEAVKARGHETMPAHGLTPVTVPGAPAAWAECSRTFGRLPLRETLAPAIRYAEEGYPLSPVLGKFWGRAYRSFKQRLTDEVFSHWFETFAPKGRAPKVGEMWQSPDHAKTLREIADTEAESFYRGALADKIDAFSRKYNGFIRKEDLAAFSPEWVKPISIHYKGYDVWEIPPNGQGLIALMALNILQDLDFPEKDHVETFHKQIEALKLAFADGNKYITDGRFMKQSIEGLLSKEYGATRRALIGEDALTPAAGEPPKGGTVYLATADGEGNMVSFIQSNYMGFGSGIVIPGTGIALQNRGHNFSMDPNHENALTPGKRTYHTIIPGFLTQEGQPIGPFGVMGGFMQPQGHLQVIMNTIDFQLHPQAALDAPRWQWMRDKTVEVEPTFPHHLAQALADRGHDIRIALEPNGFGRGQIIWYDQETGSLVGGTESRTDGHIAAW</sequence>
<evidence type="ECO:0000313" key="1">
    <source>
        <dbReference type="EMBL" id="GGH84137.1"/>
    </source>
</evidence>
<organism evidence="1 2">
    <name type="scientific">Pullulanibacillus pueri</name>
    <dbReference type="NCBI Taxonomy" id="1437324"/>
    <lineage>
        <taxon>Bacteria</taxon>
        <taxon>Bacillati</taxon>
        <taxon>Bacillota</taxon>
        <taxon>Bacilli</taxon>
        <taxon>Bacillales</taxon>
        <taxon>Sporolactobacillaceae</taxon>
        <taxon>Pullulanibacillus</taxon>
    </lineage>
</organism>
<protein>
    <submittedName>
        <fullName evidence="1">Gamma-glutamyltransferase</fullName>
    </submittedName>
</protein>
<dbReference type="Gene3D" id="3.60.20.40">
    <property type="match status" value="1"/>
</dbReference>
<name>A0A8J2ZWS3_9BACL</name>
<dbReference type="InterPro" id="IPR052896">
    <property type="entry name" value="GGT-like_enzyme"/>
</dbReference>
<reference evidence="1" key="2">
    <citation type="submission" date="2020-09" db="EMBL/GenBank/DDBJ databases">
        <authorList>
            <person name="Sun Q."/>
            <person name="Zhou Y."/>
        </authorList>
    </citation>
    <scope>NUCLEOTIDE SEQUENCE</scope>
    <source>
        <strain evidence="1">CGMCC 1.12777</strain>
    </source>
</reference>
<dbReference type="PANTHER" id="PTHR43881:SF1">
    <property type="entry name" value="GAMMA-GLUTAMYLTRANSPEPTIDASE (AFU_ORTHOLOGUE AFUA_4G13580)"/>
    <property type="match status" value="1"/>
</dbReference>
<dbReference type="InterPro" id="IPR043138">
    <property type="entry name" value="GGT_lsub"/>
</dbReference>
<accession>A0A8J2ZWS3</accession>
<proteinExistence type="predicted"/>
<dbReference type="EMBL" id="BMFV01000020">
    <property type="protein sequence ID" value="GGH84137.1"/>
    <property type="molecule type" value="Genomic_DNA"/>
</dbReference>
<reference evidence="1" key="1">
    <citation type="journal article" date="2014" name="Int. J. Syst. Evol. Microbiol.">
        <title>Complete genome sequence of Corynebacterium casei LMG S-19264T (=DSM 44701T), isolated from a smear-ripened cheese.</title>
        <authorList>
            <consortium name="US DOE Joint Genome Institute (JGI-PGF)"/>
            <person name="Walter F."/>
            <person name="Albersmeier A."/>
            <person name="Kalinowski J."/>
            <person name="Ruckert C."/>
        </authorList>
    </citation>
    <scope>NUCLEOTIDE SEQUENCE</scope>
    <source>
        <strain evidence="1">CGMCC 1.12777</strain>
    </source>
</reference>